<comment type="caution">
    <text evidence="1">The sequence shown here is derived from an EMBL/GenBank/DDBJ whole genome shotgun (WGS) entry which is preliminary data.</text>
</comment>
<organism evidence="1 2">
    <name type="scientific">Nocardioides acrostichi</name>
    <dbReference type="NCBI Taxonomy" id="2784339"/>
    <lineage>
        <taxon>Bacteria</taxon>
        <taxon>Bacillati</taxon>
        <taxon>Actinomycetota</taxon>
        <taxon>Actinomycetes</taxon>
        <taxon>Propionibacteriales</taxon>
        <taxon>Nocardioidaceae</taxon>
        <taxon>Nocardioides</taxon>
    </lineage>
</organism>
<dbReference type="Proteomes" id="UP000656804">
    <property type="component" value="Unassembled WGS sequence"/>
</dbReference>
<dbReference type="InterPro" id="IPR052061">
    <property type="entry name" value="PTE-AB_protein"/>
</dbReference>
<dbReference type="RefSeq" id="WP_194505096.1">
    <property type="nucleotide sequence ID" value="NZ_JADIVZ010000016.1"/>
</dbReference>
<dbReference type="SUPFAM" id="SSF54637">
    <property type="entry name" value="Thioesterase/thiol ester dehydrase-isomerase"/>
    <property type="match status" value="1"/>
</dbReference>
<gene>
    <name evidence="1" type="ORF">ISG29_19330</name>
</gene>
<dbReference type="AlphaFoldDB" id="A0A930V4Y5"/>
<dbReference type="Gene3D" id="3.10.129.10">
    <property type="entry name" value="Hotdog Thioesterase"/>
    <property type="match status" value="1"/>
</dbReference>
<sequence length="218" mass="23849">MMNGFHPEDISDEELDRQRDLYGPFTDVLRDLVDAGIRTEVGEAEIHGVQVELEAIVARLRERQIPGAYGVRYTSSRRSRAWGNSVVGVRNAIAPPLRVHWHPDATGEVWADFELGAAYEGPPGLVHGGICSLLLDQLLGESAGCAQRAGMTATLTLTYRAPTPLGPLRGEAWVDRHEDRKTWCRGHLIGPEGVTVEAEGLFIQPRTPRGSDTPAPPD</sequence>
<accession>A0A930V4Y5</accession>
<dbReference type="CDD" id="cd03443">
    <property type="entry name" value="PaaI_thioesterase"/>
    <property type="match status" value="1"/>
</dbReference>
<keyword evidence="2" id="KW-1185">Reference proteome</keyword>
<evidence type="ECO:0000313" key="1">
    <source>
        <dbReference type="EMBL" id="MBF4163830.1"/>
    </source>
</evidence>
<name>A0A930V4Y5_9ACTN</name>
<protein>
    <submittedName>
        <fullName evidence="1">PaaI family thioesterase</fullName>
    </submittedName>
</protein>
<evidence type="ECO:0000313" key="2">
    <source>
        <dbReference type="Proteomes" id="UP000656804"/>
    </source>
</evidence>
<dbReference type="PANTHER" id="PTHR47260">
    <property type="entry name" value="UPF0644 PROTEIN PB2B4.06"/>
    <property type="match status" value="1"/>
</dbReference>
<reference evidence="1" key="1">
    <citation type="submission" date="2020-11" db="EMBL/GenBank/DDBJ databases">
        <title>Nocardioides sp. CBS4Y-1, whole genome shotgun sequence.</title>
        <authorList>
            <person name="Tuo L."/>
        </authorList>
    </citation>
    <scope>NUCLEOTIDE SEQUENCE</scope>
    <source>
        <strain evidence="1">CBS4Y-1</strain>
    </source>
</reference>
<dbReference type="PANTHER" id="PTHR47260:SF1">
    <property type="entry name" value="UPF0644 PROTEIN PB2B4.06"/>
    <property type="match status" value="1"/>
</dbReference>
<proteinExistence type="predicted"/>
<dbReference type="InterPro" id="IPR029069">
    <property type="entry name" value="HotDog_dom_sf"/>
</dbReference>
<dbReference type="EMBL" id="JADIVZ010000016">
    <property type="protein sequence ID" value="MBF4163830.1"/>
    <property type="molecule type" value="Genomic_DNA"/>
</dbReference>